<protein>
    <submittedName>
        <fullName evidence="3">MerR family transcriptional regulator</fullName>
    </submittedName>
</protein>
<dbReference type="PROSITE" id="PS50937">
    <property type="entry name" value="HTH_MERR_2"/>
    <property type="match status" value="1"/>
</dbReference>
<name>A0ABY4QJL4_9MYCO</name>
<dbReference type="Pfam" id="PF13411">
    <property type="entry name" value="MerR_1"/>
    <property type="match status" value="1"/>
</dbReference>
<dbReference type="EMBL" id="CP097320">
    <property type="protein sequence ID" value="UQX10729.1"/>
    <property type="molecule type" value="Genomic_DNA"/>
</dbReference>
<accession>A0ABY4QJL4</accession>
<dbReference type="InterPro" id="IPR047057">
    <property type="entry name" value="MerR_fam"/>
</dbReference>
<keyword evidence="4" id="KW-1185">Reference proteome</keyword>
<dbReference type="RefSeq" id="WP_219069336.1">
    <property type="nucleotide sequence ID" value="NZ_CAJUXY010000054.1"/>
</dbReference>
<evidence type="ECO:0000256" key="1">
    <source>
        <dbReference type="SAM" id="MobiDB-lite"/>
    </source>
</evidence>
<dbReference type="PANTHER" id="PTHR30204:SF58">
    <property type="entry name" value="HTH-TYPE TRANSCRIPTIONAL REGULATOR YFMP"/>
    <property type="match status" value="1"/>
</dbReference>
<evidence type="ECO:0000313" key="4">
    <source>
        <dbReference type="Proteomes" id="UP001056610"/>
    </source>
</evidence>
<evidence type="ECO:0000313" key="3">
    <source>
        <dbReference type="EMBL" id="UQX10729.1"/>
    </source>
</evidence>
<sequence length="139" mass="15254">MTDDLTAPRSARGVYGIAVVAELSGSAPQTLRLYERRGLLTPARTAGSTRRYSDNDLQRLQRITELVDQGVNLAGIAQILDLETKSSQLQAGYTALKLLNAKLKADRKPAVDHSAAGKNEGRGSDHEERREHRSTRRST</sequence>
<reference evidence="3" key="1">
    <citation type="submission" date="2022-05" db="EMBL/GenBank/DDBJ databases">
        <title>A methanotrophic Mycobacterium dominates a cave microbial ecosystem.</title>
        <authorList>
            <person name="Van Spanning R.J.M."/>
            <person name="Guan Q."/>
            <person name="Melkonian C."/>
            <person name="Gallant J."/>
            <person name="Polerecky L."/>
            <person name="Flot J.-F."/>
            <person name="Brandt B.W."/>
            <person name="Braster M."/>
            <person name="Iturbe Espinoza P."/>
            <person name="Aerts J."/>
            <person name="Meima-Franke M."/>
            <person name="Piersma S.R."/>
            <person name="Bunduc C."/>
            <person name="Ummels R."/>
            <person name="Pain A."/>
            <person name="Fleming E.J."/>
            <person name="van der Wel N."/>
            <person name="Gherman V.D."/>
            <person name="Sarbu S.M."/>
            <person name="Bodelier P.L.E."/>
            <person name="Bitter W."/>
        </authorList>
    </citation>
    <scope>NUCLEOTIDE SEQUENCE</scope>
    <source>
        <strain evidence="3">Sulfur Cave</strain>
    </source>
</reference>
<feature type="domain" description="HTH merR-type" evidence="2">
    <location>
        <begin position="14"/>
        <end position="82"/>
    </location>
</feature>
<dbReference type="Proteomes" id="UP001056610">
    <property type="component" value="Chromosome"/>
</dbReference>
<feature type="region of interest" description="Disordered" evidence="1">
    <location>
        <begin position="105"/>
        <end position="139"/>
    </location>
</feature>
<gene>
    <name evidence="3" type="ORF">M5I08_22550</name>
</gene>
<feature type="compositionally biased region" description="Basic and acidic residues" evidence="1">
    <location>
        <begin position="119"/>
        <end position="131"/>
    </location>
</feature>
<dbReference type="PANTHER" id="PTHR30204">
    <property type="entry name" value="REDOX-CYCLING DRUG-SENSING TRANSCRIPTIONAL ACTIVATOR SOXR"/>
    <property type="match status" value="1"/>
</dbReference>
<evidence type="ECO:0000259" key="2">
    <source>
        <dbReference type="PROSITE" id="PS50937"/>
    </source>
</evidence>
<proteinExistence type="predicted"/>
<organism evidence="3 4">
    <name type="scientific">Candidatus Mycobacterium methanotrophicum</name>
    <dbReference type="NCBI Taxonomy" id="2943498"/>
    <lineage>
        <taxon>Bacteria</taxon>
        <taxon>Bacillati</taxon>
        <taxon>Actinomycetota</taxon>
        <taxon>Actinomycetes</taxon>
        <taxon>Mycobacteriales</taxon>
        <taxon>Mycobacteriaceae</taxon>
        <taxon>Mycobacterium</taxon>
    </lineage>
</organism>
<dbReference type="SMART" id="SM00422">
    <property type="entry name" value="HTH_MERR"/>
    <property type="match status" value="1"/>
</dbReference>
<dbReference type="InterPro" id="IPR000551">
    <property type="entry name" value="MerR-type_HTH_dom"/>
</dbReference>